<comment type="caution">
    <text evidence="1">The sequence shown here is derived from an EMBL/GenBank/DDBJ whole genome shotgun (WGS) entry which is preliminary data.</text>
</comment>
<dbReference type="Proteomes" id="UP000194003">
    <property type="component" value="Unassembled WGS sequence"/>
</dbReference>
<dbReference type="OrthoDB" id="9812340at2"/>
<dbReference type="AlphaFoldDB" id="A0A1Y2K0N8"/>
<dbReference type="RefSeq" id="WP_085443478.1">
    <property type="nucleotide sequence ID" value="NZ_LVJN01000020.1"/>
</dbReference>
<sequence length="83" mass="9415">MSDPCPFCGHQQMDSKQVEYIHRSGEQLMVVTEVPCLECEFCGERYFEAKVLKRIEADFEAIQSGARKPVKTIQAPVEAYSSL</sequence>
<evidence type="ECO:0000313" key="2">
    <source>
        <dbReference type="Proteomes" id="UP000194003"/>
    </source>
</evidence>
<protein>
    <recommendedName>
        <fullName evidence="3">YgiT-type zinc finger domain-containing protein</fullName>
    </recommendedName>
</protein>
<reference evidence="1 2" key="1">
    <citation type="journal article" date="2016" name="BMC Genomics">
        <title>Combined genomic and structural analyses of a cultured magnetotactic bacterium reveals its niche adaptation to a dynamic environment.</title>
        <authorList>
            <person name="Araujo A.C."/>
            <person name="Morillo V."/>
            <person name="Cypriano J."/>
            <person name="Teixeira L.C."/>
            <person name="Leao P."/>
            <person name="Lyra S."/>
            <person name="Almeida L.G."/>
            <person name="Bazylinski D.A."/>
            <person name="Vasconcellos A.T."/>
            <person name="Abreu F."/>
            <person name="Lins U."/>
        </authorList>
    </citation>
    <scope>NUCLEOTIDE SEQUENCE [LARGE SCALE GENOMIC DNA]</scope>
    <source>
        <strain evidence="1 2">IT-1</strain>
    </source>
</reference>
<dbReference type="Gene3D" id="3.10.20.860">
    <property type="match status" value="1"/>
</dbReference>
<dbReference type="EMBL" id="LVJN01000020">
    <property type="protein sequence ID" value="OSM01600.1"/>
    <property type="molecule type" value="Genomic_DNA"/>
</dbReference>
<keyword evidence="2" id="KW-1185">Reference proteome</keyword>
<evidence type="ECO:0008006" key="3">
    <source>
        <dbReference type="Google" id="ProtNLM"/>
    </source>
</evidence>
<evidence type="ECO:0000313" key="1">
    <source>
        <dbReference type="EMBL" id="OSM01600.1"/>
    </source>
</evidence>
<gene>
    <name evidence="1" type="ORF">MAIT1_01604</name>
</gene>
<proteinExistence type="predicted"/>
<accession>A0A1Y2K0N8</accession>
<dbReference type="NCBIfam" id="TIGR03831">
    <property type="entry name" value="YgiT_finger"/>
    <property type="match status" value="1"/>
</dbReference>
<name>A0A1Y2K0N8_9PROT</name>
<dbReference type="InterPro" id="IPR022453">
    <property type="entry name" value="Znf_MqsA-type"/>
</dbReference>
<dbReference type="CDD" id="cd12870">
    <property type="entry name" value="MqsA"/>
    <property type="match status" value="1"/>
</dbReference>
<organism evidence="1 2">
    <name type="scientific">Magnetofaba australis IT-1</name>
    <dbReference type="NCBI Taxonomy" id="1434232"/>
    <lineage>
        <taxon>Bacteria</taxon>
        <taxon>Pseudomonadati</taxon>
        <taxon>Pseudomonadota</taxon>
        <taxon>Magnetococcia</taxon>
        <taxon>Magnetococcales</taxon>
        <taxon>Magnetococcaceae</taxon>
        <taxon>Magnetofaba</taxon>
    </lineage>
</organism>